<gene>
    <name evidence="1" type="ORF">ENN94_04345</name>
</gene>
<dbReference type="PANTHER" id="PTHR30217:SF6">
    <property type="entry name" value="TRNA HYDROXYLATION PROTEIN P"/>
    <property type="match status" value="1"/>
</dbReference>
<organism evidence="1">
    <name type="scientific">Geoalkalibacter subterraneus</name>
    <dbReference type="NCBI Taxonomy" id="483547"/>
    <lineage>
        <taxon>Bacteria</taxon>
        <taxon>Pseudomonadati</taxon>
        <taxon>Thermodesulfobacteriota</taxon>
        <taxon>Desulfuromonadia</taxon>
        <taxon>Desulfuromonadales</taxon>
        <taxon>Geoalkalibacteraceae</taxon>
        <taxon>Geoalkalibacter</taxon>
    </lineage>
</organism>
<dbReference type="EMBL" id="DSDO01000303">
    <property type="protein sequence ID" value="HDR46912.1"/>
    <property type="molecule type" value="Genomic_DNA"/>
</dbReference>
<sequence>MKQVELLAPAGDLHKMETALRYGADAVYLGSPRFGLRAPAGSFDLQALRRAVDLCHS</sequence>
<dbReference type="PANTHER" id="PTHR30217">
    <property type="entry name" value="PEPTIDASE U32 FAMILY"/>
    <property type="match status" value="1"/>
</dbReference>
<dbReference type="InterPro" id="IPR051454">
    <property type="entry name" value="RNA/ubiquinone_mod_enzymes"/>
</dbReference>
<reference evidence="1" key="1">
    <citation type="journal article" date="2020" name="mSystems">
        <title>Genome- and Community-Level Interaction Insights into Carbon Utilization and Element Cycling Functions of Hydrothermarchaeota in Hydrothermal Sediment.</title>
        <authorList>
            <person name="Zhou Z."/>
            <person name="Liu Y."/>
            <person name="Xu W."/>
            <person name="Pan J."/>
            <person name="Luo Z.H."/>
            <person name="Li M."/>
        </authorList>
    </citation>
    <scope>NUCLEOTIDE SEQUENCE [LARGE SCALE GENOMIC DNA]</scope>
    <source>
        <strain evidence="1">SpSt-1220</strain>
    </source>
</reference>
<comment type="caution">
    <text evidence="1">The sequence shown here is derived from an EMBL/GenBank/DDBJ whole genome shotgun (WGS) entry which is preliminary data.</text>
</comment>
<accession>A0A831PNM0</accession>
<name>A0A831PNM0_9BACT</name>
<evidence type="ECO:0000313" key="1">
    <source>
        <dbReference type="EMBL" id="HDR46912.1"/>
    </source>
</evidence>
<feature type="non-terminal residue" evidence="1">
    <location>
        <position position="57"/>
    </location>
</feature>
<proteinExistence type="predicted"/>
<protein>
    <submittedName>
        <fullName evidence="1">Peptidase U32</fullName>
    </submittedName>
</protein>
<dbReference type="AlphaFoldDB" id="A0A831PNM0"/>
<dbReference type="Proteomes" id="UP000886162">
    <property type="component" value="Unassembled WGS sequence"/>
</dbReference>